<dbReference type="InterPro" id="IPR036890">
    <property type="entry name" value="HATPase_C_sf"/>
</dbReference>
<organism evidence="4 5">
    <name type="scientific">Chitinophaga japonensis</name>
    <name type="common">Flexibacter japonensis</name>
    <dbReference type="NCBI Taxonomy" id="104662"/>
    <lineage>
        <taxon>Bacteria</taxon>
        <taxon>Pseudomonadati</taxon>
        <taxon>Bacteroidota</taxon>
        <taxon>Chitinophagia</taxon>
        <taxon>Chitinophagales</taxon>
        <taxon>Chitinophagaceae</taxon>
        <taxon>Chitinophaga</taxon>
    </lineage>
</organism>
<dbReference type="InterPro" id="IPR010559">
    <property type="entry name" value="Sig_transdc_His_kin_internal"/>
</dbReference>
<evidence type="ECO:0000313" key="5">
    <source>
        <dbReference type="Proteomes" id="UP000316778"/>
    </source>
</evidence>
<comment type="caution">
    <text evidence="4">The sequence shown here is derived from an EMBL/GenBank/DDBJ whole genome shotgun (WGS) entry which is preliminary data.</text>
</comment>
<feature type="transmembrane region" description="Helical" evidence="2">
    <location>
        <begin position="100"/>
        <end position="117"/>
    </location>
</feature>
<feature type="transmembrane region" description="Helical" evidence="2">
    <location>
        <begin position="175"/>
        <end position="193"/>
    </location>
</feature>
<feature type="region of interest" description="Disordered" evidence="1">
    <location>
        <begin position="134"/>
        <end position="169"/>
    </location>
</feature>
<feature type="compositionally biased region" description="Low complexity" evidence="1">
    <location>
        <begin position="154"/>
        <end position="166"/>
    </location>
</feature>
<dbReference type="PANTHER" id="PTHR34220">
    <property type="entry name" value="SENSOR HISTIDINE KINASE YPDA"/>
    <property type="match status" value="1"/>
</dbReference>
<dbReference type="Pfam" id="PF06580">
    <property type="entry name" value="His_kinase"/>
    <property type="match status" value="1"/>
</dbReference>
<keyword evidence="4" id="KW-0808">Transferase</keyword>
<dbReference type="GO" id="GO:0016020">
    <property type="term" value="C:membrane"/>
    <property type="evidence" value="ECO:0007669"/>
    <property type="project" value="InterPro"/>
</dbReference>
<feature type="transmembrane region" description="Helical" evidence="2">
    <location>
        <begin position="32"/>
        <end position="52"/>
    </location>
</feature>
<dbReference type="GO" id="GO:0000155">
    <property type="term" value="F:phosphorelay sensor kinase activity"/>
    <property type="evidence" value="ECO:0007669"/>
    <property type="project" value="InterPro"/>
</dbReference>
<name>A0A562SNF7_CHIJA</name>
<dbReference type="PANTHER" id="PTHR34220:SF7">
    <property type="entry name" value="SENSOR HISTIDINE KINASE YPDA"/>
    <property type="match status" value="1"/>
</dbReference>
<dbReference type="AlphaFoldDB" id="A0A562SNF7"/>
<evidence type="ECO:0000256" key="1">
    <source>
        <dbReference type="SAM" id="MobiDB-lite"/>
    </source>
</evidence>
<dbReference type="EMBL" id="VLLG01000006">
    <property type="protein sequence ID" value="TWI82494.1"/>
    <property type="molecule type" value="Genomic_DNA"/>
</dbReference>
<keyword evidence="4" id="KW-0418">Kinase</keyword>
<feature type="domain" description="Signal transduction histidine kinase internal region" evidence="3">
    <location>
        <begin position="214"/>
        <end position="292"/>
    </location>
</feature>
<protein>
    <submittedName>
        <fullName evidence="4">Histidine kinase</fullName>
    </submittedName>
</protein>
<accession>A0A562SNF7</accession>
<proteinExistence type="predicted"/>
<evidence type="ECO:0000256" key="2">
    <source>
        <dbReference type="SAM" id="Phobius"/>
    </source>
</evidence>
<feature type="compositionally biased region" description="Pro residues" evidence="1">
    <location>
        <begin position="138"/>
        <end position="150"/>
    </location>
</feature>
<keyword evidence="2" id="KW-1133">Transmembrane helix</keyword>
<keyword evidence="2" id="KW-0812">Transmembrane</keyword>
<keyword evidence="5" id="KW-1185">Reference proteome</keyword>
<evidence type="ECO:0000259" key="3">
    <source>
        <dbReference type="Pfam" id="PF06580"/>
    </source>
</evidence>
<sequence>MPFYRCICAVHRYPPAFLLLFPVSLHMFRNNASIIIIHTAGWLIFLSLPLLFISGQPGNNDQWWTLLGAGRYWLFVLVYMLLFYGNIYLLIPRLFFRKKVAAWFVVIVLLMALVYYLKPFDQLLGYAGMRPGFRTEQGPPPPHPDLPPPHNGDRPPAGGPPREGAAPGKGGRTDIVSLFLFIMVVTLAMAVELSKRWRLTEQRATRAEADHAHAELSFLKAQINPHFLFNTLNNIYTLALTGNEHTADSIMKLSNIMRYVTDDAAEHFVSLQSEVDCIRDYIDLQRLRLGKKVQLDFSVTGNLAHKKIAPLILMTFIENVFKYGISNHAPATLIIRIFAEAGTVGFFSRNPLFADRRQQESTGIGIANTRQRLAHLYPGRHLLNISEDDGFFTVELTLQVN</sequence>
<dbReference type="InterPro" id="IPR050640">
    <property type="entry name" value="Bact_2-comp_sensor_kinase"/>
</dbReference>
<reference evidence="4 5" key="1">
    <citation type="journal article" date="2013" name="Stand. Genomic Sci.">
        <title>Genomic Encyclopedia of Type Strains, Phase I: The one thousand microbial genomes (KMG-I) project.</title>
        <authorList>
            <person name="Kyrpides N.C."/>
            <person name="Woyke T."/>
            <person name="Eisen J.A."/>
            <person name="Garrity G."/>
            <person name="Lilburn T.G."/>
            <person name="Beck B.J."/>
            <person name="Whitman W.B."/>
            <person name="Hugenholtz P."/>
            <person name="Klenk H.P."/>
        </authorList>
    </citation>
    <scope>NUCLEOTIDE SEQUENCE [LARGE SCALE GENOMIC DNA]</scope>
    <source>
        <strain evidence="4 5">DSM 13484</strain>
    </source>
</reference>
<keyword evidence="2" id="KW-0472">Membrane</keyword>
<evidence type="ECO:0000313" key="4">
    <source>
        <dbReference type="EMBL" id="TWI82494.1"/>
    </source>
</evidence>
<dbReference type="SUPFAM" id="SSF55874">
    <property type="entry name" value="ATPase domain of HSP90 chaperone/DNA topoisomerase II/histidine kinase"/>
    <property type="match status" value="1"/>
</dbReference>
<dbReference type="Proteomes" id="UP000316778">
    <property type="component" value="Unassembled WGS sequence"/>
</dbReference>
<feature type="transmembrane region" description="Helical" evidence="2">
    <location>
        <begin position="72"/>
        <end position="91"/>
    </location>
</feature>
<gene>
    <name evidence="4" type="ORF">LX66_5067</name>
</gene>